<keyword evidence="1" id="KW-0812">Transmembrane</keyword>
<proteinExistence type="predicted"/>
<evidence type="ECO:0000313" key="3">
    <source>
        <dbReference type="Proteomes" id="UP000315947"/>
    </source>
</evidence>
<name>A0ABX5WUG3_9GAMM</name>
<dbReference type="InterPro" id="IPR014118">
    <property type="entry name" value="T4SS_TraV"/>
</dbReference>
<accession>A0ABX5WUG3</accession>
<sequence length="160" mass="17510">MNIDLTVTSRRSWIVMAFIAASLTGCAAGLDGDYACDKVGGINGCTDMMEVRHLTDTGGFNQPQVTSPAVQAFSNAQRAQPSMAVRLSGGARLPVDAMDFIPLPRRDRHGFPLRTSDSVQKITIFPFINAHGDYVDTTDVYIVLDKSRWTGRPVQYIRGD</sequence>
<evidence type="ECO:0000256" key="1">
    <source>
        <dbReference type="SAM" id="Phobius"/>
    </source>
</evidence>
<organism evidence="2 3">
    <name type="scientific">Shewanella psychropiezotolerans</name>
    <dbReference type="NCBI Taxonomy" id="2593655"/>
    <lineage>
        <taxon>Bacteria</taxon>
        <taxon>Pseudomonadati</taxon>
        <taxon>Pseudomonadota</taxon>
        <taxon>Gammaproteobacteria</taxon>
        <taxon>Alteromonadales</taxon>
        <taxon>Shewanellaceae</taxon>
        <taxon>Shewanella</taxon>
    </lineage>
</organism>
<keyword evidence="1" id="KW-1133">Transmembrane helix</keyword>
<protein>
    <submittedName>
        <fullName evidence="2">Type IV conjugative transfer system lipoprotein TraV</fullName>
    </submittedName>
</protein>
<dbReference type="Pfam" id="PF09676">
    <property type="entry name" value="TraV"/>
    <property type="match status" value="1"/>
</dbReference>
<dbReference type="Proteomes" id="UP000315947">
    <property type="component" value="Chromosome"/>
</dbReference>
<evidence type="ECO:0000313" key="2">
    <source>
        <dbReference type="EMBL" id="QDO82441.1"/>
    </source>
</evidence>
<keyword evidence="1" id="KW-0472">Membrane</keyword>
<dbReference type="NCBIfam" id="TIGR02747">
    <property type="entry name" value="TraV"/>
    <property type="match status" value="1"/>
</dbReference>
<dbReference type="EMBL" id="CP041614">
    <property type="protein sequence ID" value="QDO82441.1"/>
    <property type="molecule type" value="Genomic_DNA"/>
</dbReference>
<keyword evidence="3" id="KW-1185">Reference proteome</keyword>
<gene>
    <name evidence="2" type="primary">traV</name>
    <name evidence="2" type="ORF">FM037_03255</name>
</gene>
<keyword evidence="2" id="KW-0449">Lipoprotein</keyword>
<reference evidence="2 3" key="1">
    <citation type="submission" date="2019-07" db="EMBL/GenBank/DDBJ databases">
        <title>Shewanella sp. YLB-06 whole genomic sequence.</title>
        <authorList>
            <person name="Yu L."/>
        </authorList>
    </citation>
    <scope>NUCLEOTIDE SEQUENCE [LARGE SCALE GENOMIC DNA]</scope>
    <source>
        <strain evidence="2 3">YLB-06</strain>
    </source>
</reference>
<feature type="transmembrane region" description="Helical" evidence="1">
    <location>
        <begin position="12"/>
        <end position="30"/>
    </location>
</feature>